<dbReference type="RefSeq" id="WP_203918432.1">
    <property type="nucleotide sequence ID" value="NZ_BONZ01000027.1"/>
</dbReference>
<dbReference type="Proteomes" id="UP000642748">
    <property type="component" value="Unassembled WGS sequence"/>
</dbReference>
<dbReference type="Pfam" id="PF10025">
    <property type="entry name" value="DUF2267"/>
    <property type="match status" value="1"/>
</dbReference>
<name>A0A8J3QTZ2_9ACTN</name>
<dbReference type="AlphaFoldDB" id="A0A8J3QTZ2"/>
<evidence type="ECO:0000313" key="2">
    <source>
        <dbReference type="Proteomes" id="UP000642748"/>
    </source>
</evidence>
<organism evidence="1 2">
    <name type="scientific">Rugosimonospora africana</name>
    <dbReference type="NCBI Taxonomy" id="556532"/>
    <lineage>
        <taxon>Bacteria</taxon>
        <taxon>Bacillati</taxon>
        <taxon>Actinomycetota</taxon>
        <taxon>Actinomycetes</taxon>
        <taxon>Micromonosporales</taxon>
        <taxon>Micromonosporaceae</taxon>
        <taxon>Rugosimonospora</taxon>
    </lineage>
</organism>
<evidence type="ECO:0008006" key="3">
    <source>
        <dbReference type="Google" id="ProtNLM"/>
    </source>
</evidence>
<keyword evidence="2" id="KW-1185">Reference proteome</keyword>
<dbReference type="EMBL" id="BONZ01000027">
    <property type="protein sequence ID" value="GIH14811.1"/>
    <property type="molecule type" value="Genomic_DNA"/>
</dbReference>
<proteinExistence type="predicted"/>
<dbReference type="InterPro" id="IPR018727">
    <property type="entry name" value="DUF2267"/>
</dbReference>
<evidence type="ECO:0000313" key="1">
    <source>
        <dbReference type="EMBL" id="GIH14811.1"/>
    </source>
</evidence>
<dbReference type="InterPro" id="IPR038282">
    <property type="entry name" value="DUF2267_sf"/>
</dbReference>
<accession>A0A8J3QTZ2</accession>
<dbReference type="Gene3D" id="1.10.490.110">
    <property type="entry name" value="Uncharacterized conserved protein DUF2267"/>
    <property type="match status" value="1"/>
</dbReference>
<sequence length="142" mass="16043">MGDTGYAGFDTTIEKANLILRDIEQAYGWPKDRRNQSYAALRTVLHALRDRLPVGESAQLAGQLPTLVRGIYYEGWDPSDVPMKMDKEEFLARIRSEFTFDVEGGPQRLVETVMDAMRQHITGGQLEDVKSVLPKDLAMSIR</sequence>
<protein>
    <recommendedName>
        <fullName evidence="3">DUF2267 domain-containing protein</fullName>
    </recommendedName>
</protein>
<comment type="caution">
    <text evidence="1">The sequence shown here is derived from an EMBL/GenBank/DDBJ whole genome shotgun (WGS) entry which is preliminary data.</text>
</comment>
<reference evidence="1" key="1">
    <citation type="submission" date="2021-01" db="EMBL/GenBank/DDBJ databases">
        <title>Whole genome shotgun sequence of Rugosimonospora africana NBRC 104875.</title>
        <authorList>
            <person name="Komaki H."/>
            <person name="Tamura T."/>
        </authorList>
    </citation>
    <scope>NUCLEOTIDE SEQUENCE</scope>
    <source>
        <strain evidence="1">NBRC 104875</strain>
    </source>
</reference>
<gene>
    <name evidence="1" type="ORF">Raf01_29830</name>
</gene>